<organism evidence="2 3">
    <name type="scientific">Theileria annulata</name>
    <dbReference type="NCBI Taxonomy" id="5874"/>
    <lineage>
        <taxon>Eukaryota</taxon>
        <taxon>Sar</taxon>
        <taxon>Alveolata</taxon>
        <taxon>Apicomplexa</taxon>
        <taxon>Aconoidasida</taxon>
        <taxon>Piroplasmida</taxon>
        <taxon>Theileriidae</taxon>
        <taxon>Theileria</taxon>
    </lineage>
</organism>
<evidence type="ECO:0000313" key="3">
    <source>
        <dbReference type="Proteomes" id="UP000001950"/>
    </source>
</evidence>
<evidence type="ECO:0000256" key="1">
    <source>
        <dbReference type="SAM" id="Phobius"/>
    </source>
</evidence>
<accession>Q4UBM0</accession>
<sequence length="297" mass="34466">MILLIATIFPPVIVAALRRFKRKLNTWSVLSPTCKWAEDSGKDGSFWHAIGLILMITKITLAVVFIYSLQYRESNLARSIVNRPKISTALTIIFYMCSECMLAAGFAGVMRDAGGEKYVLPAQYIGALFMIFLAFYSEGYIIEYKSHDPAHWPTEGMTKWNAFCYWCKRASKITNHNLRSLFTTDLRRDLLLCIQKNEHFMYVLVLYVCMFVFVCVFVVLYLLLGNIMEIIQKMTAKSKSDFKLTHTEAQNNQNDKLGKLIVMKRHKYRFIIIPSMVTMWSDCSPQTKYVWHWTYGN</sequence>
<dbReference type="EMBL" id="CR940352">
    <property type="protein sequence ID" value="CAI75781.1"/>
    <property type="molecule type" value="Genomic_DNA"/>
</dbReference>
<feature type="transmembrane region" description="Helical" evidence="1">
    <location>
        <begin position="200"/>
        <end position="224"/>
    </location>
</feature>
<feature type="transmembrane region" description="Helical" evidence="1">
    <location>
        <begin position="122"/>
        <end position="142"/>
    </location>
</feature>
<protein>
    <submittedName>
        <fullName evidence="2">Tpr-related protein family member, putative</fullName>
    </submittedName>
</protein>
<name>Q4UBM0_THEAN</name>
<evidence type="ECO:0000313" key="2">
    <source>
        <dbReference type="EMBL" id="CAI75781.1"/>
    </source>
</evidence>
<keyword evidence="1" id="KW-0812">Transmembrane</keyword>
<dbReference type="VEuPathDB" id="PiroplasmaDB:TA05240"/>
<dbReference type="InParanoid" id="Q4UBM0"/>
<dbReference type="GeneID" id="3864574"/>
<dbReference type="KEGG" id="tan:TA05240"/>
<feature type="transmembrane region" description="Helical" evidence="1">
    <location>
        <begin position="89"/>
        <end position="110"/>
    </location>
</feature>
<keyword evidence="3" id="KW-1185">Reference proteome</keyword>
<feature type="transmembrane region" description="Helical" evidence="1">
    <location>
        <begin position="46"/>
        <end position="69"/>
    </location>
</feature>
<dbReference type="AlphaFoldDB" id="Q4UBM0"/>
<gene>
    <name evidence="2" type="ORF">TA05240</name>
</gene>
<dbReference type="Proteomes" id="UP000001950">
    <property type="component" value="Chromosome 3"/>
</dbReference>
<dbReference type="OrthoDB" id="364817at2759"/>
<keyword evidence="1" id="KW-1133">Transmembrane helix</keyword>
<dbReference type="RefSeq" id="XP_955257.1">
    <property type="nucleotide sequence ID" value="XM_950164.1"/>
</dbReference>
<reference evidence="2 3" key="1">
    <citation type="journal article" date="2005" name="Science">
        <title>Genome of the host-cell transforming parasite Theileria annulata compared with T. parva.</title>
        <authorList>
            <person name="Pain A."/>
            <person name="Renauld H."/>
            <person name="Berriman M."/>
            <person name="Murphy L."/>
            <person name="Yeats C.A."/>
            <person name="Weir W."/>
            <person name="Kerhornou A."/>
            <person name="Aslett M."/>
            <person name="Bishop R."/>
            <person name="Bouchier C."/>
            <person name="Cochet M."/>
            <person name="Coulson R.M.R."/>
            <person name="Cronin A."/>
            <person name="de Villiers E.P."/>
            <person name="Fraser A."/>
            <person name="Fosker N."/>
            <person name="Gardner M."/>
            <person name="Goble A."/>
            <person name="Griffiths-Jones S."/>
            <person name="Harris D.E."/>
            <person name="Katzer F."/>
            <person name="Larke N."/>
            <person name="Lord A."/>
            <person name="Maser P."/>
            <person name="McKellar S."/>
            <person name="Mooney P."/>
            <person name="Morton F."/>
            <person name="Nene V."/>
            <person name="O'Neil S."/>
            <person name="Price C."/>
            <person name="Quail M.A."/>
            <person name="Rabbinowitsch E."/>
            <person name="Rawlings N.D."/>
            <person name="Rutter S."/>
            <person name="Saunders D."/>
            <person name="Seeger K."/>
            <person name="Shah T."/>
            <person name="Squares R."/>
            <person name="Squares S."/>
            <person name="Tivey A."/>
            <person name="Walker A.R."/>
            <person name="Woodward J."/>
            <person name="Dobbelaere D.A.E."/>
            <person name="Langsley G."/>
            <person name="Rajandream M.A."/>
            <person name="McKeever D."/>
            <person name="Shiels B."/>
            <person name="Tait A."/>
            <person name="Barrell B.G."/>
            <person name="Hall N."/>
        </authorList>
    </citation>
    <scope>NUCLEOTIDE SEQUENCE [LARGE SCALE GENOMIC DNA]</scope>
    <source>
        <strain evidence="3">Ankara</strain>
    </source>
</reference>
<proteinExistence type="predicted"/>
<keyword evidence="1" id="KW-0472">Membrane</keyword>